<dbReference type="Pfam" id="PF05368">
    <property type="entry name" value="NmrA"/>
    <property type="match status" value="1"/>
</dbReference>
<protein>
    <recommendedName>
        <fullName evidence="3">NmrA-like domain-containing protein</fullName>
    </recommendedName>
</protein>
<proteinExistence type="predicted"/>
<dbReference type="InterPro" id="IPR036291">
    <property type="entry name" value="NAD(P)-bd_dom_sf"/>
</dbReference>
<name>A0AAN9FND0_CROPI</name>
<dbReference type="Gene3D" id="3.90.25.10">
    <property type="entry name" value="UDP-galactose 4-epimerase, domain 1"/>
    <property type="match status" value="1"/>
</dbReference>
<dbReference type="GO" id="GO:0016491">
    <property type="term" value="F:oxidoreductase activity"/>
    <property type="evidence" value="ECO:0007669"/>
    <property type="project" value="UniProtKB-KW"/>
</dbReference>
<evidence type="ECO:0000256" key="2">
    <source>
        <dbReference type="ARBA" id="ARBA00023002"/>
    </source>
</evidence>
<organism evidence="4 5">
    <name type="scientific">Crotalaria pallida</name>
    <name type="common">Smooth rattlebox</name>
    <name type="synonym">Crotalaria striata</name>
    <dbReference type="NCBI Taxonomy" id="3830"/>
    <lineage>
        <taxon>Eukaryota</taxon>
        <taxon>Viridiplantae</taxon>
        <taxon>Streptophyta</taxon>
        <taxon>Embryophyta</taxon>
        <taxon>Tracheophyta</taxon>
        <taxon>Spermatophyta</taxon>
        <taxon>Magnoliopsida</taxon>
        <taxon>eudicotyledons</taxon>
        <taxon>Gunneridae</taxon>
        <taxon>Pentapetalae</taxon>
        <taxon>rosids</taxon>
        <taxon>fabids</taxon>
        <taxon>Fabales</taxon>
        <taxon>Fabaceae</taxon>
        <taxon>Papilionoideae</taxon>
        <taxon>50 kb inversion clade</taxon>
        <taxon>genistoids sensu lato</taxon>
        <taxon>core genistoids</taxon>
        <taxon>Crotalarieae</taxon>
        <taxon>Crotalaria</taxon>
    </lineage>
</organism>
<dbReference type="Gene3D" id="3.40.50.720">
    <property type="entry name" value="NAD(P)-binding Rossmann-like Domain"/>
    <property type="match status" value="1"/>
</dbReference>
<dbReference type="InterPro" id="IPR050608">
    <property type="entry name" value="NmrA-type/Isoflavone_red_sf"/>
</dbReference>
<dbReference type="GO" id="GO:0009807">
    <property type="term" value="P:lignan biosynthetic process"/>
    <property type="evidence" value="ECO:0007669"/>
    <property type="project" value="UniProtKB-ARBA"/>
</dbReference>
<comment type="caution">
    <text evidence="4">The sequence shown here is derived from an EMBL/GenBank/DDBJ whole genome shotgun (WGS) entry which is preliminary data.</text>
</comment>
<sequence length="321" mass="35953">MAVKSKILIIGPTGATGRHIVRASVEAGHPTYILVSNTTGTEIPNKPELIATANPETKLELLESFKSSGVTLLIGSLSDHESLVKAIKQVDVVIFAGGKVVLENQKKVIEAIKEAGNVKRFFPSEFGLDVDRHDAVEPVKQVFEDKARFRRQIEAAGIPYTYICCHAYTGYFLRNLAQVGCTKPPRDKVSILGDGNVKGAYVTQEDVGTYTIKAVDDPRTLNKIVHIRLPTNYLTMNEIVSMWENKIGKTLEKIYIQEEQILKNIKEAASLHLSYVWALYHSQQIRGDAVYEIDPIKDFEAHELYPDVKYTTVDEYLDQFV</sequence>
<dbReference type="CDD" id="cd05259">
    <property type="entry name" value="PCBER_SDR_a"/>
    <property type="match status" value="1"/>
</dbReference>
<dbReference type="SUPFAM" id="SSF51735">
    <property type="entry name" value="NAD(P)-binding Rossmann-fold domains"/>
    <property type="match status" value="1"/>
</dbReference>
<gene>
    <name evidence="4" type="ORF">RIF29_16241</name>
</gene>
<dbReference type="AlphaFoldDB" id="A0AAN9FND0"/>
<keyword evidence="2" id="KW-0560">Oxidoreductase</keyword>
<evidence type="ECO:0000313" key="5">
    <source>
        <dbReference type="Proteomes" id="UP001372338"/>
    </source>
</evidence>
<dbReference type="Proteomes" id="UP001372338">
    <property type="component" value="Unassembled WGS sequence"/>
</dbReference>
<evidence type="ECO:0000259" key="3">
    <source>
        <dbReference type="Pfam" id="PF05368"/>
    </source>
</evidence>
<evidence type="ECO:0000313" key="4">
    <source>
        <dbReference type="EMBL" id="KAK7275133.1"/>
    </source>
</evidence>
<evidence type="ECO:0000256" key="1">
    <source>
        <dbReference type="ARBA" id="ARBA00022857"/>
    </source>
</evidence>
<accession>A0AAN9FND0</accession>
<feature type="domain" description="NmrA-like" evidence="3">
    <location>
        <begin position="4"/>
        <end position="317"/>
    </location>
</feature>
<dbReference type="EMBL" id="JAYWIO010000003">
    <property type="protein sequence ID" value="KAK7275133.1"/>
    <property type="molecule type" value="Genomic_DNA"/>
</dbReference>
<dbReference type="InterPro" id="IPR008030">
    <property type="entry name" value="NmrA-like"/>
</dbReference>
<dbReference type="PANTHER" id="PTHR43349:SF53">
    <property type="entry name" value="ISOFLAVONE REDUCTASE"/>
    <property type="match status" value="1"/>
</dbReference>
<keyword evidence="5" id="KW-1185">Reference proteome</keyword>
<dbReference type="InterPro" id="IPR045312">
    <property type="entry name" value="PCBER-like"/>
</dbReference>
<dbReference type="PANTHER" id="PTHR43349">
    <property type="entry name" value="PINORESINOL REDUCTASE-RELATED"/>
    <property type="match status" value="1"/>
</dbReference>
<keyword evidence="1" id="KW-0521">NADP</keyword>
<reference evidence="4 5" key="1">
    <citation type="submission" date="2024-01" db="EMBL/GenBank/DDBJ databases">
        <title>The genomes of 5 underutilized Papilionoideae crops provide insights into root nodulation and disease resistanc.</title>
        <authorList>
            <person name="Yuan L."/>
        </authorList>
    </citation>
    <scope>NUCLEOTIDE SEQUENCE [LARGE SCALE GENOMIC DNA]</scope>
    <source>
        <strain evidence="4">ZHUSHIDOU_FW_LH</strain>
        <tissue evidence="4">Leaf</tissue>
    </source>
</reference>